<feature type="region of interest" description="Disordered" evidence="1">
    <location>
        <begin position="631"/>
        <end position="665"/>
    </location>
</feature>
<feature type="region of interest" description="Disordered" evidence="1">
    <location>
        <begin position="775"/>
        <end position="799"/>
    </location>
</feature>
<keyword evidence="3" id="KW-1185">Reference proteome</keyword>
<accession>A0A565AYX3</accession>
<protein>
    <submittedName>
        <fullName evidence="2">Uncharacterized protein</fullName>
    </submittedName>
</protein>
<evidence type="ECO:0000313" key="3">
    <source>
        <dbReference type="Proteomes" id="UP000489600"/>
    </source>
</evidence>
<gene>
    <name evidence="2" type="ORF">ANE_LOCUS5036</name>
</gene>
<dbReference type="Proteomes" id="UP000489600">
    <property type="component" value="Unassembled WGS sequence"/>
</dbReference>
<evidence type="ECO:0000256" key="1">
    <source>
        <dbReference type="SAM" id="MobiDB-lite"/>
    </source>
</evidence>
<dbReference type="OrthoDB" id="630817at2759"/>
<organism evidence="2 3">
    <name type="scientific">Arabis nemorensis</name>
    <dbReference type="NCBI Taxonomy" id="586526"/>
    <lineage>
        <taxon>Eukaryota</taxon>
        <taxon>Viridiplantae</taxon>
        <taxon>Streptophyta</taxon>
        <taxon>Embryophyta</taxon>
        <taxon>Tracheophyta</taxon>
        <taxon>Spermatophyta</taxon>
        <taxon>Magnoliopsida</taxon>
        <taxon>eudicotyledons</taxon>
        <taxon>Gunneridae</taxon>
        <taxon>Pentapetalae</taxon>
        <taxon>rosids</taxon>
        <taxon>malvids</taxon>
        <taxon>Brassicales</taxon>
        <taxon>Brassicaceae</taxon>
        <taxon>Arabideae</taxon>
        <taxon>Arabis</taxon>
    </lineage>
</organism>
<reference evidence="2" key="1">
    <citation type="submission" date="2019-07" db="EMBL/GenBank/DDBJ databases">
        <authorList>
            <person name="Dittberner H."/>
        </authorList>
    </citation>
    <scope>NUCLEOTIDE SEQUENCE [LARGE SCALE GENOMIC DNA]</scope>
</reference>
<sequence length="914" mass="101139">MGETVHFLPLMRDLSEDSNSCSWSMYCGDKNLPYGQYQNGFSMRPTTDSSYAGYERDFLKQTMIEHEAVFKNQVYELHRLYRTQKNLMDQVRGKSFIEQMSESERTPESAIKRELPGFLLGNSICGEGSSSQACNVPMQNGISSKDEEVLEVRPVKVRRKMIDLQLPPDENLDTDGENTSCPPYEQSKAGKEVGEKLFLERGNASYRNGSSGSSLVMKNPNGLTDLNEPVQCQESVPVPSSRDICSLYGRNIAHVQGQWLEKSTSQNGWMVPEAGYGKGTPRDKLCLPSHSVQVLSNSAFQPLGYPSTDHRKLLGERASFEWDARQRKPEVSYDSYVESSVASNAPSLQHGYLAESVRPWSHWISSWENRSSSSVQKSLPLQTNPFLNFNTQARADSTSEMRSHDYQGFSSGSKETTAFHFPSGNFNHLNNGPQGVVTNGSLSEVLKHRSLENLQGPKKQECSAGLPWMKPKLLNKNKITNGGLDLNASANQFMDGSDVGDGSNYVYPHNGLRSVSCSNGANLGHVEMADSESSRKILGFPKSQKRSICEEEHPSLILSSVCSTDPPREVNTLVKRNLDINLPCEASVSEDKVQGKKAATYGHYIDLNLCASEDEDSGLCSNSRVERKATTLIDLEAPPTLDSDEESEKLPEKRDEENCGSEKRDSVDELIKAAAEAIVTLSLSHHGRDTDEAASSSTDAVAKDPLSWFVNTIASCGNDLEKQIDACFEARDCEGCREECSSGEFDYFEAMTLNLPLSKEEDYMPTPLVPEHLKFDGTGQMGITANRPRRGQARRGRPRRDFQRDILPGLASLSRLEVTEDLQMFGGLMKATGYNWNSGVARRSSNRGGSSRGRKRLVSNISRAPVCSSLVQPMNNSVQMVGLEDRSLTGWGNATRRPRRQRCPAGTPPTVILT</sequence>
<dbReference type="Pfam" id="PF05904">
    <property type="entry name" value="DUF863"/>
    <property type="match status" value="3"/>
</dbReference>
<dbReference type="EMBL" id="CABITT030000002">
    <property type="protein sequence ID" value="VVA94591.1"/>
    <property type="molecule type" value="Genomic_DNA"/>
</dbReference>
<dbReference type="PANTHER" id="PTHR33167:SF4">
    <property type="entry name" value="TRANSCRIPTION FACTOR, PUTATIVE (DUF863)-RELATED"/>
    <property type="match status" value="1"/>
</dbReference>
<feature type="compositionally biased region" description="Basic and acidic residues" evidence="1">
    <location>
        <begin position="648"/>
        <end position="665"/>
    </location>
</feature>
<dbReference type="AlphaFoldDB" id="A0A565AYX3"/>
<name>A0A565AYX3_9BRAS</name>
<dbReference type="InterPro" id="IPR008581">
    <property type="entry name" value="DUF863_pln"/>
</dbReference>
<feature type="region of interest" description="Disordered" evidence="1">
    <location>
        <begin position="167"/>
        <end position="187"/>
    </location>
</feature>
<dbReference type="PANTHER" id="PTHR33167">
    <property type="entry name" value="TRANSCRIPTION FACTOR, PUTATIVE (DUF863)-RELATED"/>
    <property type="match status" value="1"/>
</dbReference>
<evidence type="ECO:0000313" key="2">
    <source>
        <dbReference type="EMBL" id="VVA94591.1"/>
    </source>
</evidence>
<comment type="caution">
    <text evidence="2">The sequence shown here is derived from an EMBL/GenBank/DDBJ whole genome shotgun (WGS) entry which is preliminary data.</text>
</comment>
<feature type="compositionally biased region" description="Basic residues" evidence="1">
    <location>
        <begin position="787"/>
        <end position="798"/>
    </location>
</feature>
<feature type="region of interest" description="Disordered" evidence="1">
    <location>
        <begin position="889"/>
        <end position="914"/>
    </location>
</feature>
<proteinExistence type="predicted"/>